<dbReference type="EMBL" id="CAKOGL010000010">
    <property type="protein sequence ID" value="CAH2090674.1"/>
    <property type="molecule type" value="Genomic_DNA"/>
</dbReference>
<gene>
    <name evidence="1" type="ORF">EEDITHA_LOCUS6606</name>
</gene>
<dbReference type="Proteomes" id="UP001153954">
    <property type="component" value="Unassembled WGS sequence"/>
</dbReference>
<organism evidence="1 2">
    <name type="scientific">Euphydryas editha</name>
    <name type="common">Edith's checkerspot</name>
    <dbReference type="NCBI Taxonomy" id="104508"/>
    <lineage>
        <taxon>Eukaryota</taxon>
        <taxon>Metazoa</taxon>
        <taxon>Ecdysozoa</taxon>
        <taxon>Arthropoda</taxon>
        <taxon>Hexapoda</taxon>
        <taxon>Insecta</taxon>
        <taxon>Pterygota</taxon>
        <taxon>Neoptera</taxon>
        <taxon>Endopterygota</taxon>
        <taxon>Lepidoptera</taxon>
        <taxon>Glossata</taxon>
        <taxon>Ditrysia</taxon>
        <taxon>Papilionoidea</taxon>
        <taxon>Nymphalidae</taxon>
        <taxon>Nymphalinae</taxon>
        <taxon>Euphydryas</taxon>
    </lineage>
</organism>
<sequence>MSGVTEHPAAVSSPAAGARRLAAERCVAARDVADTNNSVESCGVVSRAKARAAGRCDARRCGEGGSGELDTRRYSARLNAQRAYRQRRVRLVSQPEFEPLAAV</sequence>
<keyword evidence="2" id="KW-1185">Reference proteome</keyword>
<name>A0AAU9TVC6_EUPED</name>
<protein>
    <submittedName>
        <fullName evidence="1">Uncharacterized protein</fullName>
    </submittedName>
</protein>
<comment type="caution">
    <text evidence="1">The sequence shown here is derived from an EMBL/GenBank/DDBJ whole genome shotgun (WGS) entry which is preliminary data.</text>
</comment>
<reference evidence="1" key="1">
    <citation type="submission" date="2022-03" db="EMBL/GenBank/DDBJ databases">
        <authorList>
            <person name="Tunstrom K."/>
        </authorList>
    </citation>
    <scope>NUCLEOTIDE SEQUENCE</scope>
</reference>
<evidence type="ECO:0000313" key="1">
    <source>
        <dbReference type="EMBL" id="CAH2090674.1"/>
    </source>
</evidence>
<evidence type="ECO:0000313" key="2">
    <source>
        <dbReference type="Proteomes" id="UP001153954"/>
    </source>
</evidence>
<dbReference type="AlphaFoldDB" id="A0AAU9TVC6"/>
<proteinExistence type="predicted"/>
<accession>A0AAU9TVC6</accession>